<name>A0A9Y2KX73_9RHOB</name>
<dbReference type="RefSeq" id="WP_270919507.1">
    <property type="nucleotide sequence ID" value="NZ_CP127247.1"/>
</dbReference>
<dbReference type="KEGG" id="ppso:QPJ95_17255"/>
<sequence length="76" mass="9087">MNKGQYPAWQRRHEAVLLWMVQHPGGKLYNCAEVTGYSRWQVSRIVNSPDFQQRYKVVLDLQLKHTVAHMFREMDL</sequence>
<evidence type="ECO:0000313" key="2">
    <source>
        <dbReference type="Proteomes" id="UP001238334"/>
    </source>
</evidence>
<organism evidence="1 2">
    <name type="scientific">Parasedimentitalea psychrophila</name>
    <dbReference type="NCBI Taxonomy" id="2997337"/>
    <lineage>
        <taxon>Bacteria</taxon>
        <taxon>Pseudomonadati</taxon>
        <taxon>Pseudomonadota</taxon>
        <taxon>Alphaproteobacteria</taxon>
        <taxon>Rhodobacterales</taxon>
        <taxon>Paracoccaceae</taxon>
        <taxon>Parasedimentitalea</taxon>
    </lineage>
</organism>
<dbReference type="AlphaFoldDB" id="A0A9Y2KX73"/>
<reference evidence="1 2" key="1">
    <citation type="submission" date="2023-06" db="EMBL/GenBank/DDBJ databases">
        <title>Parasedimentitalea psychrophila sp. nov., a psychrophilic bacterium isolated from deep-sea sediment.</title>
        <authorList>
            <person name="Li A."/>
        </authorList>
    </citation>
    <scope>NUCLEOTIDE SEQUENCE [LARGE SCALE GENOMIC DNA]</scope>
    <source>
        <strain evidence="1 2">QS115</strain>
    </source>
</reference>
<dbReference type="EMBL" id="CP127247">
    <property type="protein sequence ID" value="WIY24328.1"/>
    <property type="molecule type" value="Genomic_DNA"/>
</dbReference>
<dbReference type="Proteomes" id="UP001238334">
    <property type="component" value="Chromosome"/>
</dbReference>
<proteinExistence type="predicted"/>
<protein>
    <submittedName>
        <fullName evidence="1">Uncharacterized protein</fullName>
    </submittedName>
</protein>
<gene>
    <name evidence="1" type="ORF">QPJ95_17255</name>
</gene>
<accession>A0A9Y2KX73</accession>
<evidence type="ECO:0000313" key="1">
    <source>
        <dbReference type="EMBL" id="WIY24328.1"/>
    </source>
</evidence>
<keyword evidence="2" id="KW-1185">Reference proteome</keyword>